<dbReference type="EMBL" id="CAMPGE010006649">
    <property type="protein sequence ID" value="CAI2365523.1"/>
    <property type="molecule type" value="Genomic_DNA"/>
</dbReference>
<feature type="domain" description="L-type lectin-like" evidence="9">
    <location>
        <begin position="42"/>
        <end position="231"/>
    </location>
</feature>
<dbReference type="Proteomes" id="UP001295684">
    <property type="component" value="Unassembled WGS sequence"/>
</dbReference>
<dbReference type="SUPFAM" id="SSF49899">
    <property type="entry name" value="Concanavalin A-like lectins/glucanases"/>
    <property type="match status" value="1"/>
</dbReference>
<keyword evidence="3 8" id="KW-0732">Signal</keyword>
<evidence type="ECO:0000313" key="10">
    <source>
        <dbReference type="EMBL" id="CAI2365523.1"/>
    </source>
</evidence>
<feature type="region of interest" description="Disordered" evidence="6">
    <location>
        <begin position="285"/>
        <end position="318"/>
    </location>
</feature>
<gene>
    <name evidence="10" type="ORF">ECRASSUSDP1_LOCUS6846</name>
</gene>
<protein>
    <recommendedName>
        <fullName evidence="9">L-type lectin-like domain-containing protein</fullName>
    </recommendedName>
</protein>
<dbReference type="PANTHER" id="PTHR12223">
    <property type="entry name" value="VESICULAR MANNOSE-BINDING LECTIN"/>
    <property type="match status" value="1"/>
</dbReference>
<evidence type="ECO:0000256" key="4">
    <source>
        <dbReference type="ARBA" id="ARBA00022989"/>
    </source>
</evidence>
<evidence type="ECO:0000256" key="6">
    <source>
        <dbReference type="SAM" id="MobiDB-lite"/>
    </source>
</evidence>
<evidence type="ECO:0000256" key="3">
    <source>
        <dbReference type="ARBA" id="ARBA00022729"/>
    </source>
</evidence>
<evidence type="ECO:0000256" key="8">
    <source>
        <dbReference type="SAM" id="SignalP"/>
    </source>
</evidence>
<keyword evidence="4 7" id="KW-1133">Transmembrane helix</keyword>
<evidence type="ECO:0000256" key="1">
    <source>
        <dbReference type="ARBA" id="ARBA00004479"/>
    </source>
</evidence>
<dbReference type="GO" id="GO:0005793">
    <property type="term" value="C:endoplasmic reticulum-Golgi intermediate compartment"/>
    <property type="evidence" value="ECO:0007669"/>
    <property type="project" value="TreeGrafter"/>
</dbReference>
<evidence type="ECO:0000256" key="5">
    <source>
        <dbReference type="ARBA" id="ARBA00023136"/>
    </source>
</evidence>
<dbReference type="InterPro" id="IPR013320">
    <property type="entry name" value="ConA-like_dom_sf"/>
</dbReference>
<dbReference type="GO" id="GO:0000139">
    <property type="term" value="C:Golgi membrane"/>
    <property type="evidence" value="ECO:0007669"/>
    <property type="project" value="TreeGrafter"/>
</dbReference>
<dbReference type="GO" id="GO:0030134">
    <property type="term" value="C:COPII-coated ER to Golgi transport vesicle"/>
    <property type="evidence" value="ECO:0007669"/>
    <property type="project" value="TreeGrafter"/>
</dbReference>
<dbReference type="AlphaFoldDB" id="A0AAD1UHR1"/>
<dbReference type="GO" id="GO:0005537">
    <property type="term" value="F:D-mannose binding"/>
    <property type="evidence" value="ECO:0007669"/>
    <property type="project" value="TreeGrafter"/>
</dbReference>
<dbReference type="CDD" id="cd07308">
    <property type="entry name" value="lectin_leg-like"/>
    <property type="match status" value="1"/>
</dbReference>
<feature type="chain" id="PRO_5042275807" description="L-type lectin-like domain-containing protein" evidence="8">
    <location>
        <begin position="19"/>
        <end position="514"/>
    </location>
</feature>
<dbReference type="Gene3D" id="2.60.120.200">
    <property type="match status" value="1"/>
</dbReference>
<dbReference type="GO" id="GO:0006888">
    <property type="term" value="P:endoplasmic reticulum to Golgi vesicle-mediated transport"/>
    <property type="evidence" value="ECO:0007669"/>
    <property type="project" value="TreeGrafter"/>
</dbReference>
<feature type="compositionally biased region" description="Polar residues" evidence="6">
    <location>
        <begin position="291"/>
        <end position="311"/>
    </location>
</feature>
<comment type="caution">
    <text evidence="10">The sequence shown here is derived from an EMBL/GenBank/DDBJ whole genome shotgun (WGS) entry which is preliminary data.</text>
</comment>
<keyword evidence="11" id="KW-1185">Reference proteome</keyword>
<dbReference type="Pfam" id="PF03388">
    <property type="entry name" value="Lectin_leg-like"/>
    <property type="match status" value="1"/>
</dbReference>
<feature type="transmembrane region" description="Helical" evidence="7">
    <location>
        <begin position="473"/>
        <end position="494"/>
    </location>
</feature>
<proteinExistence type="predicted"/>
<keyword evidence="5 7" id="KW-0472">Membrane</keyword>
<evidence type="ECO:0000313" key="11">
    <source>
        <dbReference type="Proteomes" id="UP001295684"/>
    </source>
</evidence>
<name>A0AAD1UHR1_EUPCR</name>
<accession>A0AAD1UHR1</accession>
<evidence type="ECO:0000256" key="2">
    <source>
        <dbReference type="ARBA" id="ARBA00022692"/>
    </source>
</evidence>
<dbReference type="InterPro" id="IPR005052">
    <property type="entry name" value="Lectin_leg"/>
</dbReference>
<evidence type="ECO:0000256" key="7">
    <source>
        <dbReference type="SAM" id="Phobius"/>
    </source>
</evidence>
<organism evidence="10 11">
    <name type="scientific">Euplotes crassus</name>
    <dbReference type="NCBI Taxonomy" id="5936"/>
    <lineage>
        <taxon>Eukaryota</taxon>
        <taxon>Sar</taxon>
        <taxon>Alveolata</taxon>
        <taxon>Ciliophora</taxon>
        <taxon>Intramacronucleata</taxon>
        <taxon>Spirotrichea</taxon>
        <taxon>Hypotrichia</taxon>
        <taxon>Euplotida</taxon>
        <taxon>Euplotidae</taxon>
        <taxon>Moneuplotes</taxon>
    </lineage>
</organism>
<keyword evidence="2 7" id="KW-0812">Transmembrane</keyword>
<evidence type="ECO:0000259" key="9">
    <source>
        <dbReference type="Pfam" id="PF03388"/>
    </source>
</evidence>
<feature type="signal peptide" evidence="8">
    <location>
        <begin position="1"/>
        <end position="18"/>
    </location>
</feature>
<comment type="subcellular location">
    <subcellularLocation>
        <location evidence="1">Membrane</location>
        <topology evidence="1">Single-pass type I membrane protein</topology>
    </subcellularLocation>
</comment>
<dbReference type="PANTHER" id="PTHR12223:SF28">
    <property type="entry name" value="LECTIN, MANNOSE BINDING 1 LIKE"/>
    <property type="match status" value="1"/>
</dbReference>
<dbReference type="InterPro" id="IPR051136">
    <property type="entry name" value="Intracellular_Lectin-GPT"/>
</dbReference>
<reference evidence="10" key="1">
    <citation type="submission" date="2023-07" db="EMBL/GenBank/DDBJ databases">
        <authorList>
            <consortium name="AG Swart"/>
            <person name="Singh M."/>
            <person name="Singh A."/>
            <person name="Seah K."/>
            <person name="Emmerich C."/>
        </authorList>
    </citation>
    <scope>NUCLEOTIDE SEQUENCE</scope>
    <source>
        <strain evidence="10">DP1</strain>
    </source>
</reference>
<sequence length="514" mass="58347">MGQKLQLFFLLCLVLANCQDQGTKILSHSFDFPKKEYPHLIHNTYGASIISKNFIKLVPAVPFRAGEVVTGVKSFIDDFRADIEFEIISSPTNNPYGFGIWYLNALKEVNDRKGSLFGLKGDFSGLGIFVFKNTNGGQWIVHGLFNRGMEEQYIDESKINENNACSILGSVENTVRTIRLEKSHKKVKVSIKDPSTGNYGECFSISNDGLAYKGYFGFSTDNFDEQHVNDINLYSLNVFNIGGQKVEKSLMNDQEINTDAKKGRDILHKYTADKDGVNRMKVDLRNRENQSGRSSSQNAQKGSKDGQNTGEAWQDWSGVSKASESSEIMVNFRHIQAKYQEHVNEFQKNIASIDANTAQIIEFNKQKAWNMSANYKAMERKGQELYQSRAGLQPQQNQNNNNEEADKLKDMIYNLDVKIAAIEKELAEFQSTGEMITTGLEEDHQNKVQITQKYIEKAFDPTVGDLVKPKSSFPISFTTLFFLIIIILACVFIFTHMKEWSMVTHILEKEKRKL</sequence>
<dbReference type="GO" id="GO:0005789">
    <property type="term" value="C:endoplasmic reticulum membrane"/>
    <property type="evidence" value="ECO:0007669"/>
    <property type="project" value="TreeGrafter"/>
</dbReference>